<dbReference type="Gene3D" id="3.40.50.300">
    <property type="entry name" value="P-loop containing nucleotide triphosphate hydrolases"/>
    <property type="match status" value="1"/>
</dbReference>
<evidence type="ECO:0000313" key="2">
    <source>
        <dbReference type="Proteomes" id="UP000326912"/>
    </source>
</evidence>
<dbReference type="InterPro" id="IPR011009">
    <property type="entry name" value="Kinase-like_dom_sf"/>
</dbReference>
<comment type="caution">
    <text evidence="1">The sequence shown here is derived from an EMBL/GenBank/DDBJ whole genome shotgun (WGS) entry which is preliminary data.</text>
</comment>
<name>A0A5J4KLW0_9CHLR</name>
<dbReference type="Pfam" id="PF13671">
    <property type="entry name" value="AAA_33"/>
    <property type="match status" value="1"/>
</dbReference>
<organism evidence="1 2">
    <name type="scientific">Dictyobacter vulcani</name>
    <dbReference type="NCBI Taxonomy" id="2607529"/>
    <lineage>
        <taxon>Bacteria</taxon>
        <taxon>Bacillati</taxon>
        <taxon>Chloroflexota</taxon>
        <taxon>Ktedonobacteria</taxon>
        <taxon>Ktedonobacterales</taxon>
        <taxon>Dictyobacteraceae</taxon>
        <taxon>Dictyobacter</taxon>
    </lineage>
</organism>
<dbReference type="PANTHER" id="PTHR43883:SF1">
    <property type="entry name" value="GLUCONOKINASE"/>
    <property type="match status" value="1"/>
</dbReference>
<dbReference type="SUPFAM" id="SSF56112">
    <property type="entry name" value="Protein kinase-like (PK-like)"/>
    <property type="match status" value="1"/>
</dbReference>
<dbReference type="InterPro" id="IPR052732">
    <property type="entry name" value="Cell-binding_unc_protein"/>
</dbReference>
<reference evidence="1 2" key="1">
    <citation type="submission" date="2019-10" db="EMBL/GenBank/DDBJ databases">
        <title>Dictyobacter vulcani sp. nov., within the class Ktedonobacteria, isolated from soil of volcanic Mt. Zao.</title>
        <authorList>
            <person name="Zheng Y."/>
            <person name="Wang C.M."/>
            <person name="Sakai Y."/>
            <person name="Abe K."/>
            <person name="Yokota A."/>
            <person name="Yabe S."/>
        </authorList>
    </citation>
    <scope>NUCLEOTIDE SEQUENCE [LARGE SCALE GENOMIC DNA]</scope>
    <source>
        <strain evidence="1 2">W12</strain>
    </source>
</reference>
<accession>A0A5J4KLW0</accession>
<dbReference type="GO" id="GO:0016740">
    <property type="term" value="F:transferase activity"/>
    <property type="evidence" value="ECO:0007669"/>
    <property type="project" value="UniProtKB-KW"/>
</dbReference>
<protein>
    <submittedName>
        <fullName evidence="1">Aminoglycoside phosphotransferase</fullName>
    </submittedName>
</protein>
<evidence type="ECO:0000313" key="1">
    <source>
        <dbReference type="EMBL" id="GER90698.1"/>
    </source>
</evidence>
<dbReference type="EMBL" id="BKZW01000002">
    <property type="protein sequence ID" value="GER90698.1"/>
    <property type="molecule type" value="Genomic_DNA"/>
</dbReference>
<keyword evidence="1" id="KW-0808">Transferase</keyword>
<dbReference type="InterPro" id="IPR027417">
    <property type="entry name" value="P-loop_NTPase"/>
</dbReference>
<dbReference type="RefSeq" id="WP_151758403.1">
    <property type="nucleotide sequence ID" value="NZ_BKZW01000002.1"/>
</dbReference>
<proteinExistence type="predicted"/>
<dbReference type="PANTHER" id="PTHR43883">
    <property type="entry name" value="SLR0207 PROTEIN"/>
    <property type="match status" value="1"/>
</dbReference>
<dbReference type="AlphaFoldDB" id="A0A5J4KLW0"/>
<gene>
    <name evidence="1" type="ORF">KDW_48600</name>
</gene>
<dbReference type="Gene3D" id="3.90.1200.10">
    <property type="match status" value="1"/>
</dbReference>
<dbReference type="Proteomes" id="UP000326912">
    <property type="component" value="Unassembled WGS sequence"/>
</dbReference>
<sequence>MPGHSSIHRHTEQATEYVFACMLQALLQRQAFPFTYEKGEDPYLIQTHASAVVITPDYVYKLKKPRNFGFFDYSTLELRRHFCQLEVALNTPLAPGIYLGVAPVIQTFDGRISFGHTFAPTCEPAPGRINELDTVIDYAVVMRRLPESATLHALLDAGKVTPALMAEVAHMVAQFHTNTPTNEHIAQAGSMEVIRENWDENFRQMHPYIGRTISRQAYTALQDYVSQFLRHEKALFLQRVQHKHIRDCHGDLRLQHVYVLPEEGQPILKRIILLDRIEFNERIRFGDVASEVAFLCMELDAAQRPDLAAIFLTQYIAETGDTGLSKLLPFYACYRACVRGKVTSFLLDDPEVNPAQRAQASQDASTLFTLALAYSRWSPQPLLIMIGGIMGSGKSSIAQGLQEAYAYRLLSTDSIRKQLTHVHPAQPQPEQFGAGIYDPSWTRRTYAALNNRAQAYLEQGYSVIVDGTFSRRAERQNIAQAAIQHGARVIFIECMCPREISLQRLAQRWQARISGEPTDQQSAVVNASDGRPELYAAQKAQWETFDAEQEPGVTHLVLSTIPTRHNTMHDLQRKLKPIITTMPALMDSP</sequence>
<dbReference type="SUPFAM" id="SSF52540">
    <property type="entry name" value="P-loop containing nucleoside triphosphate hydrolases"/>
    <property type="match status" value="1"/>
</dbReference>
<keyword evidence="2" id="KW-1185">Reference proteome</keyword>